<evidence type="ECO:0000256" key="2">
    <source>
        <dbReference type="ARBA" id="ARBA00022771"/>
    </source>
</evidence>
<evidence type="ECO:0000256" key="1">
    <source>
        <dbReference type="ARBA" id="ARBA00022723"/>
    </source>
</evidence>
<sequence>MYRNNHFGPIPATPPLQRKKRTLTSCLRKHQSGGYDVDLFVDGPDYDLLCTICRAVLRCPVRVACNHVFCKTCILQWLRRQETCPCCRNTISPSFMFVMYKLSKTISRLRIKCNNEGCSATFPLSEEFLHSSSCQFQRVPCPHQGCGSLVPRSALEVHSQHCQHWSQLCPMGCGTLLTQATQPQHNCFRQLRQHVEAQRQSHRAIASALRRKMGRMQTAMTHVRRQVALICESLEVMGEEEAEGEEGGEVYEGYGEGETTGESNTSSSSSSS</sequence>
<feature type="compositionally biased region" description="Low complexity" evidence="5">
    <location>
        <begin position="260"/>
        <end position="272"/>
    </location>
</feature>
<dbReference type="Ensembl" id="ENSOMYT00000147550.1">
    <property type="protein sequence ID" value="ENSOMYP00000129801.1"/>
    <property type="gene ID" value="ENSOMYG00000072777.1"/>
</dbReference>
<dbReference type="PANTHER" id="PTHR10131:SF157">
    <property type="entry name" value="RECEPTOR-ASSOCIATED FACTOR, PUTATIVE-RELATED"/>
    <property type="match status" value="1"/>
</dbReference>
<dbReference type="GO" id="GO:0043122">
    <property type="term" value="P:regulation of canonical NF-kappaB signal transduction"/>
    <property type="evidence" value="ECO:0007669"/>
    <property type="project" value="TreeGrafter"/>
</dbReference>
<dbReference type="PROSITE" id="PS50145">
    <property type="entry name" value="ZF_TRAF"/>
    <property type="match status" value="1"/>
</dbReference>
<dbReference type="PROSITE" id="PS00518">
    <property type="entry name" value="ZF_RING_1"/>
    <property type="match status" value="1"/>
</dbReference>
<organism evidence="8 9">
    <name type="scientific">Oncorhynchus mykiss</name>
    <name type="common">Rainbow trout</name>
    <name type="synonym">Salmo gairdneri</name>
    <dbReference type="NCBI Taxonomy" id="8022"/>
    <lineage>
        <taxon>Eukaryota</taxon>
        <taxon>Metazoa</taxon>
        <taxon>Chordata</taxon>
        <taxon>Craniata</taxon>
        <taxon>Vertebrata</taxon>
        <taxon>Euteleostomi</taxon>
        <taxon>Actinopterygii</taxon>
        <taxon>Neopterygii</taxon>
        <taxon>Teleostei</taxon>
        <taxon>Protacanthopterygii</taxon>
        <taxon>Salmoniformes</taxon>
        <taxon>Salmonidae</taxon>
        <taxon>Salmoninae</taxon>
        <taxon>Oncorhynchus</taxon>
    </lineage>
</organism>
<dbReference type="PANTHER" id="PTHR10131">
    <property type="entry name" value="TNF RECEPTOR ASSOCIATED FACTOR"/>
    <property type="match status" value="1"/>
</dbReference>
<dbReference type="SUPFAM" id="SSF57850">
    <property type="entry name" value="RING/U-box"/>
    <property type="match status" value="1"/>
</dbReference>
<dbReference type="InterPro" id="IPR013083">
    <property type="entry name" value="Znf_RING/FYVE/PHD"/>
</dbReference>
<keyword evidence="9" id="KW-1185">Reference proteome</keyword>
<evidence type="ECO:0000256" key="3">
    <source>
        <dbReference type="ARBA" id="ARBA00022833"/>
    </source>
</evidence>
<keyword evidence="2 4" id="KW-0863">Zinc-finger</keyword>
<name>A0A8K9XA99_ONCMY</name>
<dbReference type="PROSITE" id="PS50089">
    <property type="entry name" value="ZF_RING_2"/>
    <property type="match status" value="1"/>
</dbReference>
<feature type="domain" description="TRAF-type" evidence="7">
    <location>
        <begin position="130"/>
        <end position="173"/>
    </location>
</feature>
<dbReference type="GO" id="GO:0008270">
    <property type="term" value="F:zinc ion binding"/>
    <property type="evidence" value="ECO:0007669"/>
    <property type="project" value="UniProtKB-KW"/>
</dbReference>
<dbReference type="InterPro" id="IPR017907">
    <property type="entry name" value="Znf_RING_CS"/>
</dbReference>
<evidence type="ECO:0000259" key="7">
    <source>
        <dbReference type="PROSITE" id="PS50145"/>
    </source>
</evidence>
<dbReference type="AlphaFoldDB" id="A0A8K9XA99"/>
<evidence type="ECO:0000259" key="6">
    <source>
        <dbReference type="PROSITE" id="PS50089"/>
    </source>
</evidence>
<dbReference type="SMART" id="SM00184">
    <property type="entry name" value="RING"/>
    <property type="match status" value="1"/>
</dbReference>
<evidence type="ECO:0000313" key="8">
    <source>
        <dbReference type="Ensembl" id="ENSOMYP00000129801.1"/>
    </source>
</evidence>
<accession>A0A8K9XA99</accession>
<dbReference type="Pfam" id="PF13639">
    <property type="entry name" value="zf-RING_2"/>
    <property type="match status" value="1"/>
</dbReference>
<dbReference type="Gene3D" id="3.30.40.10">
    <property type="entry name" value="Zinc/RING finger domain, C3HC4 (zinc finger)"/>
    <property type="match status" value="2"/>
</dbReference>
<dbReference type="InterPro" id="IPR001841">
    <property type="entry name" value="Znf_RING"/>
</dbReference>
<dbReference type="GeneTree" id="ENSGT00530000063647"/>
<reference evidence="8" key="3">
    <citation type="submission" date="2025-09" db="UniProtKB">
        <authorList>
            <consortium name="Ensembl"/>
        </authorList>
    </citation>
    <scope>IDENTIFICATION</scope>
</reference>
<feature type="domain" description="RING-type" evidence="6">
    <location>
        <begin position="50"/>
        <end position="88"/>
    </location>
</feature>
<feature type="compositionally biased region" description="Acidic residues" evidence="5">
    <location>
        <begin position="238"/>
        <end position="249"/>
    </location>
</feature>
<feature type="region of interest" description="Disordered" evidence="5">
    <location>
        <begin position="238"/>
        <end position="272"/>
    </location>
</feature>
<dbReference type="SUPFAM" id="SSF49599">
    <property type="entry name" value="TRAF domain-like"/>
    <property type="match status" value="1"/>
</dbReference>
<protein>
    <submittedName>
        <fullName evidence="8">Ring finger protein 151</fullName>
    </submittedName>
</protein>
<feature type="zinc finger region" description="TRAF-type" evidence="4">
    <location>
        <begin position="130"/>
        <end position="173"/>
    </location>
</feature>
<dbReference type="InterPro" id="IPR001293">
    <property type="entry name" value="Znf_TRAF"/>
</dbReference>
<keyword evidence="1 4" id="KW-0479">Metal-binding</keyword>
<proteinExistence type="predicted"/>
<reference evidence="8" key="2">
    <citation type="submission" date="2025-08" db="UniProtKB">
        <authorList>
            <consortium name="Ensembl"/>
        </authorList>
    </citation>
    <scope>IDENTIFICATION</scope>
</reference>
<evidence type="ECO:0000256" key="5">
    <source>
        <dbReference type="SAM" id="MobiDB-lite"/>
    </source>
</evidence>
<reference evidence="8" key="1">
    <citation type="submission" date="2020-07" db="EMBL/GenBank/DDBJ databases">
        <title>A long reads based de novo assembly of the rainbow trout Arlee double haploid line genome.</title>
        <authorList>
            <person name="Gao G."/>
            <person name="Palti Y."/>
        </authorList>
    </citation>
    <scope>NUCLEOTIDE SEQUENCE [LARGE SCALE GENOMIC DNA]</scope>
</reference>
<keyword evidence="3 4" id="KW-0862">Zinc</keyword>
<dbReference type="Proteomes" id="UP000694395">
    <property type="component" value="Chromosome 23"/>
</dbReference>
<evidence type="ECO:0000256" key="4">
    <source>
        <dbReference type="PROSITE-ProRule" id="PRU00207"/>
    </source>
</evidence>
<evidence type="ECO:0000313" key="9">
    <source>
        <dbReference type="Proteomes" id="UP000694395"/>
    </source>
</evidence>